<sequence>MDIAGDLHLTIAKSTDGILVVSVMLQNEACGDNAKNIIPPLNLRGTAEELDSGFFQTITAPMQSASGLMTDMESFMKQLEQAKKHSVKEKEKADAEKKQHQAKDKKFSDAMAKAEELEKQGRFREAWMKVPEAAEFPDKADEIRRKRTSLSDRFSTPSLFEAEQEKPEPPKEALYPEHAEIHPDEEMSFEEQDYEQEEEEQDEYEY</sequence>
<feature type="compositionally biased region" description="Acidic residues" evidence="1">
    <location>
        <begin position="186"/>
        <end position="206"/>
    </location>
</feature>
<proteinExistence type="predicted"/>
<evidence type="ECO:0000259" key="2">
    <source>
        <dbReference type="Pfam" id="PF19556"/>
    </source>
</evidence>
<dbReference type="InterPro" id="IPR022273">
    <property type="entry name" value="PRTRC_protein-E"/>
</dbReference>
<accession>A0AAT9H6M5</accession>
<protein>
    <recommendedName>
        <fullName evidence="2">ParB-related ThiF-related cassette protein E domain-containing protein</fullName>
    </recommendedName>
</protein>
<gene>
    <name evidence="3" type="ORF">CFS9_36780</name>
</gene>
<organism evidence="3">
    <name type="scientific">Flavobacterium sp. CFS9</name>
    <dbReference type="NCBI Taxonomy" id="3143118"/>
    <lineage>
        <taxon>Bacteria</taxon>
        <taxon>Pseudomonadati</taxon>
        <taxon>Bacteroidota</taxon>
        <taxon>Flavobacteriia</taxon>
        <taxon>Flavobacteriales</taxon>
        <taxon>Flavobacteriaceae</taxon>
        <taxon>Flavobacterium</taxon>
    </lineage>
</organism>
<evidence type="ECO:0000256" key="1">
    <source>
        <dbReference type="SAM" id="MobiDB-lite"/>
    </source>
</evidence>
<feature type="region of interest" description="Disordered" evidence="1">
    <location>
        <begin position="132"/>
        <end position="206"/>
    </location>
</feature>
<dbReference type="NCBIfam" id="TIGR03741">
    <property type="entry name" value="PRTRC_E"/>
    <property type="match status" value="1"/>
</dbReference>
<dbReference type="AlphaFoldDB" id="A0AAT9H6M5"/>
<feature type="domain" description="ParB-related ThiF-related cassette protein E" evidence="2">
    <location>
        <begin position="1"/>
        <end position="163"/>
    </location>
</feature>
<dbReference type="Pfam" id="PF19556">
    <property type="entry name" value="PRTRC_E"/>
    <property type="match status" value="1"/>
</dbReference>
<feature type="compositionally biased region" description="Basic and acidic residues" evidence="1">
    <location>
        <begin position="163"/>
        <end position="185"/>
    </location>
</feature>
<name>A0AAT9H6M5_9FLAO</name>
<feature type="region of interest" description="Disordered" evidence="1">
    <location>
        <begin position="84"/>
        <end position="107"/>
    </location>
</feature>
<reference evidence="3" key="1">
    <citation type="submission" date="2024-05" db="EMBL/GenBank/DDBJ databases">
        <title>Whole-Genome Sequence of CFS9, a Potential Fish Probiotic Isolated from the Body Surface of Silurus asotus.</title>
        <authorList>
            <person name="Kojima M."/>
            <person name="Tobioka K."/>
            <person name="Yokota K."/>
            <person name="Nakatani H."/>
            <person name="Hori K."/>
            <person name="Tamaru Y."/>
            <person name="Okazaki F."/>
        </authorList>
    </citation>
    <scope>NUCLEOTIDE SEQUENCE</scope>
    <source>
        <strain evidence="3">CFS9</strain>
    </source>
</reference>
<evidence type="ECO:0000313" key="3">
    <source>
        <dbReference type="EMBL" id="BFM45037.1"/>
    </source>
</evidence>
<dbReference type="EMBL" id="AP031573">
    <property type="protein sequence ID" value="BFM45037.1"/>
    <property type="molecule type" value="Genomic_DNA"/>
</dbReference>